<dbReference type="GO" id="GO:1904158">
    <property type="term" value="P:axonemal central apparatus assembly"/>
    <property type="evidence" value="ECO:0007669"/>
    <property type="project" value="TreeGrafter"/>
</dbReference>
<dbReference type="PANTHER" id="PTHR23053">
    <property type="entry name" value="DLEC1 DELETED IN LUNG AND ESOPHAGEAL CANCER 1"/>
    <property type="match status" value="1"/>
</dbReference>
<reference evidence="1" key="1">
    <citation type="submission" date="2021-05" db="EMBL/GenBank/DDBJ databases">
        <authorList>
            <person name="Alioto T."/>
            <person name="Alioto T."/>
            <person name="Gomez Garrido J."/>
        </authorList>
    </citation>
    <scope>NUCLEOTIDE SEQUENCE</scope>
</reference>
<dbReference type="AlphaFoldDB" id="A0A8D9B0J2"/>
<dbReference type="GO" id="GO:0005930">
    <property type="term" value="C:axoneme"/>
    <property type="evidence" value="ECO:0007669"/>
    <property type="project" value="TreeGrafter"/>
</dbReference>
<evidence type="ECO:0000313" key="1">
    <source>
        <dbReference type="EMBL" id="CAG6774519.1"/>
    </source>
</evidence>
<name>A0A8D9B0J2_9HEMI</name>
<dbReference type="GO" id="GO:0003341">
    <property type="term" value="P:cilium movement"/>
    <property type="evidence" value="ECO:0007669"/>
    <property type="project" value="TreeGrafter"/>
</dbReference>
<organism evidence="1">
    <name type="scientific">Cacopsylla melanoneura</name>
    <dbReference type="NCBI Taxonomy" id="428564"/>
    <lineage>
        <taxon>Eukaryota</taxon>
        <taxon>Metazoa</taxon>
        <taxon>Ecdysozoa</taxon>
        <taxon>Arthropoda</taxon>
        <taxon>Hexapoda</taxon>
        <taxon>Insecta</taxon>
        <taxon>Pterygota</taxon>
        <taxon>Neoptera</taxon>
        <taxon>Paraneoptera</taxon>
        <taxon>Hemiptera</taxon>
        <taxon>Sternorrhyncha</taxon>
        <taxon>Psylloidea</taxon>
        <taxon>Psyllidae</taxon>
        <taxon>Psyllinae</taxon>
        <taxon>Cacopsylla</taxon>
    </lineage>
</organism>
<sequence length="595" mass="67871">MERDVELWLVAVFESIQKSLCLVKAHVTGIKFMLDRDLISFNPTQRTCVTHERLILINDGDVGSRFEWTINQRPSYFKISPTRGYSKPNSVVHFNVEFSPASQILYLSCKAYCKLEKYTTLELTMSGSCVTMPKSHEVIEFSIPVRTTATRTITKAYPPAGTLEPYLTGHYYSGVNHLYGAETHPTTLAYEITYAPLVMTPQYGYHFGYLKLRGDQNKHYMFRMVGKSLPPLPNETIRSSLPALKPYVQPLVATNWLAYNQLFVCYYNFIPEGSQGKKENYLSAEMREHILLPALTERTIELHLTPYRLGILHIKVFLKNEESQEYQWWDLTYDIVRPEDEIGPIELTTFARRSVEYSILVDNPMIDSTVFTGTSRHPDLTVQDSLIVPGRQKGKLKVKYYSFLPCDQQVGSIDVDSPELGHSTYLFNLTALPSPSEKELKFTAELGKNVTQTIELENLSSKPKTEFTLNVSHQDFFVDKSVNIVQGIKTSITVMYEPSSLVSCETTLIAKSPHAGVYTFSLVGQVIPPMPQGPFNVHYGELVSLPFKNIFTEARIFRYVVDNPIFTLRTTSEQLKNKKVRRSHNLKRHLNFSSA</sequence>
<protein>
    <submittedName>
        <fullName evidence="1">Hydrocephalus-inducing protein homolog</fullName>
    </submittedName>
</protein>
<proteinExistence type="predicted"/>
<dbReference type="PANTHER" id="PTHR23053:SF0">
    <property type="entry name" value="HYDROCEPHALUS-INDUCING PROTEIN HOMOLOG"/>
    <property type="match status" value="1"/>
</dbReference>
<dbReference type="Gene3D" id="2.60.40.10">
    <property type="entry name" value="Immunoglobulins"/>
    <property type="match status" value="1"/>
</dbReference>
<dbReference type="InterPro" id="IPR033305">
    <property type="entry name" value="Hydin-like"/>
</dbReference>
<dbReference type="EMBL" id="HBUF01595091">
    <property type="protein sequence ID" value="CAG6774519.1"/>
    <property type="molecule type" value="Transcribed_RNA"/>
</dbReference>
<dbReference type="EMBL" id="HBUF01595092">
    <property type="protein sequence ID" value="CAG6774520.1"/>
    <property type="molecule type" value="Transcribed_RNA"/>
</dbReference>
<accession>A0A8D9B0J2</accession>
<dbReference type="InterPro" id="IPR013783">
    <property type="entry name" value="Ig-like_fold"/>
</dbReference>